<dbReference type="SUPFAM" id="SSF53474">
    <property type="entry name" value="alpha/beta-Hydrolases"/>
    <property type="match status" value="1"/>
</dbReference>
<keyword evidence="1" id="KW-0732">Signal</keyword>
<dbReference type="AlphaFoldDB" id="A0A2A4CP54"/>
<proteinExistence type="predicted"/>
<sequence length="240" mass="25463">MFIRALLFLAFSAIPATAAECVVLLHGLARGPNSLLLIDYALTQRGYRVINAGYPSTAADLPELVSHVETAVARCGPGKVDFVTHSMGGLLLRLWAGDNPDRVGRAVMLAPPNKGSEIVDLFGDQAWFAWLNGPAGVRLGTGPEDAPATLPPVRFDLGVIAGSGTINPLTSALVAGRDDGKVSVEATKVEGMAAHLTLPVTHTYMMNDPRVIRQVLAFLDKGRFAQDLGWGASLRDLIGR</sequence>
<feature type="signal peptide" evidence="1">
    <location>
        <begin position="1"/>
        <end position="18"/>
    </location>
</feature>
<dbReference type="OrthoDB" id="556502at2"/>
<dbReference type="GO" id="GO:0016740">
    <property type="term" value="F:transferase activity"/>
    <property type="evidence" value="ECO:0007669"/>
    <property type="project" value="UniProtKB-KW"/>
</dbReference>
<gene>
    <name evidence="3" type="ORF">CLN94_04380</name>
</gene>
<name>A0A2A4CP54_9RHOB</name>
<dbReference type="EMBL" id="NTJD01000003">
    <property type="protein sequence ID" value="PCD77021.1"/>
    <property type="molecule type" value="Genomic_DNA"/>
</dbReference>
<dbReference type="Proteomes" id="UP000243507">
    <property type="component" value="Unassembled WGS sequence"/>
</dbReference>
<dbReference type="RefSeq" id="WP_096431567.1">
    <property type="nucleotide sequence ID" value="NZ_NTJD01000003.1"/>
</dbReference>
<feature type="chain" id="PRO_5012517243" evidence="1">
    <location>
        <begin position="19"/>
        <end position="240"/>
    </location>
</feature>
<evidence type="ECO:0000259" key="2">
    <source>
        <dbReference type="Pfam" id="PF00561"/>
    </source>
</evidence>
<evidence type="ECO:0000313" key="4">
    <source>
        <dbReference type="Proteomes" id="UP000243507"/>
    </source>
</evidence>
<dbReference type="InterPro" id="IPR029058">
    <property type="entry name" value="AB_hydrolase_fold"/>
</dbReference>
<dbReference type="PANTHER" id="PTHR37946">
    <property type="entry name" value="SLL1969 PROTEIN"/>
    <property type="match status" value="1"/>
</dbReference>
<organism evidence="3 4">
    <name type="scientific">Pseudothioclava arenosa</name>
    <dbReference type="NCBI Taxonomy" id="1795308"/>
    <lineage>
        <taxon>Bacteria</taxon>
        <taxon>Pseudomonadati</taxon>
        <taxon>Pseudomonadota</taxon>
        <taxon>Alphaproteobacteria</taxon>
        <taxon>Rhodobacterales</taxon>
        <taxon>Paracoccaceae</taxon>
        <taxon>Pseudothioclava</taxon>
    </lineage>
</organism>
<evidence type="ECO:0000256" key="1">
    <source>
        <dbReference type="SAM" id="SignalP"/>
    </source>
</evidence>
<reference evidence="3 4" key="1">
    <citation type="submission" date="2017-09" db="EMBL/GenBank/DDBJ databases">
        <title>A multilocus sequence analysis scheme for characterization of bacteria in the genus Thioclava.</title>
        <authorList>
            <person name="Liu Y."/>
            <person name="Shao Z."/>
        </authorList>
    </citation>
    <scope>NUCLEOTIDE SEQUENCE [LARGE SCALE GENOMIC DNA]</scope>
    <source>
        <strain evidence="3 4">CAU 1312</strain>
    </source>
</reference>
<keyword evidence="3" id="KW-0808">Transferase</keyword>
<dbReference type="Pfam" id="PF00561">
    <property type="entry name" value="Abhydrolase_1"/>
    <property type="match status" value="1"/>
</dbReference>
<dbReference type="InterPro" id="IPR000073">
    <property type="entry name" value="AB_hydrolase_1"/>
</dbReference>
<keyword evidence="4" id="KW-1185">Reference proteome</keyword>
<evidence type="ECO:0000313" key="3">
    <source>
        <dbReference type="EMBL" id="PCD77021.1"/>
    </source>
</evidence>
<accession>A0A2A4CP54</accession>
<protein>
    <submittedName>
        <fullName evidence="3">Acetyltransferase</fullName>
    </submittedName>
</protein>
<dbReference type="Gene3D" id="3.40.50.1820">
    <property type="entry name" value="alpha/beta hydrolase"/>
    <property type="match status" value="1"/>
</dbReference>
<feature type="domain" description="AB hydrolase-1" evidence="2">
    <location>
        <begin position="22"/>
        <end position="134"/>
    </location>
</feature>
<dbReference type="PANTHER" id="PTHR37946:SF1">
    <property type="entry name" value="SLL1969 PROTEIN"/>
    <property type="match status" value="1"/>
</dbReference>
<comment type="caution">
    <text evidence="3">The sequence shown here is derived from an EMBL/GenBank/DDBJ whole genome shotgun (WGS) entry which is preliminary data.</text>
</comment>